<evidence type="ECO:0000313" key="1">
    <source>
        <dbReference type="EMBL" id="KAK8997325.1"/>
    </source>
</evidence>
<name>A0ABR2Q9I4_9ROSI</name>
<gene>
    <name evidence="1" type="ORF">V6N11_020806</name>
</gene>
<protein>
    <submittedName>
        <fullName evidence="1">Uncharacterized protein</fullName>
    </submittedName>
</protein>
<comment type="caution">
    <text evidence="1">The sequence shown here is derived from an EMBL/GenBank/DDBJ whole genome shotgun (WGS) entry which is preliminary data.</text>
</comment>
<dbReference type="Proteomes" id="UP001396334">
    <property type="component" value="Unassembled WGS sequence"/>
</dbReference>
<proteinExistence type="predicted"/>
<evidence type="ECO:0000313" key="2">
    <source>
        <dbReference type="Proteomes" id="UP001396334"/>
    </source>
</evidence>
<keyword evidence="2" id="KW-1185">Reference proteome</keyword>
<reference evidence="1 2" key="1">
    <citation type="journal article" date="2024" name="G3 (Bethesda)">
        <title>Genome assembly of Hibiscus sabdariffa L. provides insights into metabolisms of medicinal natural products.</title>
        <authorList>
            <person name="Kim T."/>
        </authorList>
    </citation>
    <scope>NUCLEOTIDE SEQUENCE [LARGE SCALE GENOMIC DNA]</scope>
    <source>
        <strain evidence="1">TK-2024</strain>
        <tissue evidence="1">Old leaves</tissue>
    </source>
</reference>
<dbReference type="EMBL" id="JBBPBN010000043">
    <property type="protein sequence ID" value="KAK8997325.1"/>
    <property type="molecule type" value="Genomic_DNA"/>
</dbReference>
<sequence length="74" mass="7334">MVVKNGEAEAEAVGVARCSCGGGGSRLPWQVACTAELACCRSVQGRGSSDLLGVLPSAKDGGPLGVCCQPAMPN</sequence>
<accession>A0ABR2Q9I4</accession>
<organism evidence="1 2">
    <name type="scientific">Hibiscus sabdariffa</name>
    <name type="common">roselle</name>
    <dbReference type="NCBI Taxonomy" id="183260"/>
    <lineage>
        <taxon>Eukaryota</taxon>
        <taxon>Viridiplantae</taxon>
        <taxon>Streptophyta</taxon>
        <taxon>Embryophyta</taxon>
        <taxon>Tracheophyta</taxon>
        <taxon>Spermatophyta</taxon>
        <taxon>Magnoliopsida</taxon>
        <taxon>eudicotyledons</taxon>
        <taxon>Gunneridae</taxon>
        <taxon>Pentapetalae</taxon>
        <taxon>rosids</taxon>
        <taxon>malvids</taxon>
        <taxon>Malvales</taxon>
        <taxon>Malvaceae</taxon>
        <taxon>Malvoideae</taxon>
        <taxon>Hibiscus</taxon>
    </lineage>
</organism>